<dbReference type="InterPro" id="IPR000210">
    <property type="entry name" value="BTB/POZ_dom"/>
</dbReference>
<comment type="caution">
    <text evidence="2">The sequence shown here is derived from an EMBL/GenBank/DDBJ whole genome shotgun (WGS) entry which is preliminary data.</text>
</comment>
<dbReference type="PROSITE" id="PS50097">
    <property type="entry name" value="BTB"/>
    <property type="match status" value="1"/>
</dbReference>
<protein>
    <submittedName>
        <fullName evidence="2">D4056d1d-17c9-4a40-a8c6-e9e427991c66</fullName>
    </submittedName>
</protein>
<reference evidence="2" key="1">
    <citation type="submission" date="2020-10" db="EMBL/GenBank/DDBJ databases">
        <authorList>
            <person name="Kusch S."/>
        </authorList>
    </citation>
    <scope>NUCLEOTIDE SEQUENCE</scope>
    <source>
        <strain evidence="2">SwB9</strain>
    </source>
</reference>
<evidence type="ECO:0000313" key="2">
    <source>
        <dbReference type="EMBL" id="CAD6452436.1"/>
    </source>
</evidence>
<accession>A0A8H2W3V7</accession>
<feature type="domain" description="BTB" evidence="1">
    <location>
        <begin position="37"/>
        <end position="104"/>
    </location>
</feature>
<dbReference type="Proteomes" id="UP000624404">
    <property type="component" value="Unassembled WGS sequence"/>
</dbReference>
<dbReference type="Pfam" id="PF00651">
    <property type="entry name" value="BTB"/>
    <property type="match status" value="1"/>
</dbReference>
<evidence type="ECO:0000259" key="1">
    <source>
        <dbReference type="PROSITE" id="PS50097"/>
    </source>
</evidence>
<dbReference type="EMBL" id="CAJHIA010000036">
    <property type="protein sequence ID" value="CAD6452436.1"/>
    <property type="molecule type" value="Genomic_DNA"/>
</dbReference>
<dbReference type="CDD" id="cd18186">
    <property type="entry name" value="BTB_POZ_ZBTB_KLHL-like"/>
    <property type="match status" value="1"/>
</dbReference>
<gene>
    <name evidence="2" type="ORF">SCLTRI_LOCUS9742</name>
</gene>
<proteinExistence type="predicted"/>
<dbReference type="InterPro" id="IPR011333">
    <property type="entry name" value="SKP1/BTB/POZ_sf"/>
</dbReference>
<organism evidence="2 3">
    <name type="scientific">Sclerotinia trifoliorum</name>
    <dbReference type="NCBI Taxonomy" id="28548"/>
    <lineage>
        <taxon>Eukaryota</taxon>
        <taxon>Fungi</taxon>
        <taxon>Dikarya</taxon>
        <taxon>Ascomycota</taxon>
        <taxon>Pezizomycotina</taxon>
        <taxon>Leotiomycetes</taxon>
        <taxon>Helotiales</taxon>
        <taxon>Sclerotiniaceae</taxon>
        <taxon>Sclerotinia</taxon>
    </lineage>
</organism>
<dbReference type="PANTHER" id="PTHR47843:SF5">
    <property type="entry name" value="BTB_POZ DOMAIN PROTEIN"/>
    <property type="match status" value="1"/>
</dbReference>
<keyword evidence="3" id="KW-1185">Reference proteome</keyword>
<sequence length="132" mass="14674">MSFTDPFKQVCSGGASDPSRQAHPKFISQLYSIGKYSDLIVKYQGKESKVHRAIFCPQSKPLAAAIDHGFKEATTGVITFEEDDPEIVEYMIKFLYVGTYNVFARMNKLTASEMLQNATSSAKSYASSLQKL</sequence>
<dbReference type="AlphaFoldDB" id="A0A8H2W3V7"/>
<dbReference type="SUPFAM" id="SSF54695">
    <property type="entry name" value="POZ domain"/>
    <property type="match status" value="1"/>
</dbReference>
<dbReference type="OrthoDB" id="6359816at2759"/>
<evidence type="ECO:0000313" key="3">
    <source>
        <dbReference type="Proteomes" id="UP000624404"/>
    </source>
</evidence>
<dbReference type="PANTHER" id="PTHR47843">
    <property type="entry name" value="BTB DOMAIN-CONTAINING PROTEIN-RELATED"/>
    <property type="match status" value="1"/>
</dbReference>
<name>A0A8H2W3V7_9HELO</name>
<dbReference type="Gene3D" id="3.30.710.10">
    <property type="entry name" value="Potassium Channel Kv1.1, Chain A"/>
    <property type="match status" value="1"/>
</dbReference>